<keyword evidence="4" id="KW-1185">Reference proteome</keyword>
<evidence type="ECO:0008006" key="5">
    <source>
        <dbReference type="Google" id="ProtNLM"/>
    </source>
</evidence>
<organism evidence="3 4">
    <name type="scientific">Kwoniella shivajii</name>
    <dbReference type="NCBI Taxonomy" id="564305"/>
    <lineage>
        <taxon>Eukaryota</taxon>
        <taxon>Fungi</taxon>
        <taxon>Dikarya</taxon>
        <taxon>Basidiomycota</taxon>
        <taxon>Agaricomycotina</taxon>
        <taxon>Tremellomycetes</taxon>
        <taxon>Tremellales</taxon>
        <taxon>Cryptococcaceae</taxon>
        <taxon>Kwoniella</taxon>
    </lineage>
</organism>
<feature type="coiled-coil region" evidence="1">
    <location>
        <begin position="77"/>
        <end position="104"/>
    </location>
</feature>
<evidence type="ECO:0000256" key="2">
    <source>
        <dbReference type="SAM" id="MobiDB-lite"/>
    </source>
</evidence>
<feature type="compositionally biased region" description="Polar residues" evidence="2">
    <location>
        <begin position="165"/>
        <end position="175"/>
    </location>
</feature>
<feature type="coiled-coil region" evidence="1">
    <location>
        <begin position="6"/>
        <end position="51"/>
    </location>
</feature>
<gene>
    <name evidence="3" type="ORF">IL334_000847</name>
</gene>
<dbReference type="GeneID" id="87952978"/>
<sequence length="452" mass="51964">MSELTNDQLKEKIKRLEAKLEHSRKDVRTIRNQIQQDLEEARSKHDEEYKRAMSLYRITENKLIELTRAHSGLEADTVRYQEIINGLKEENRTLEEQMRNRNGTSIVYDDIKPEIPIIDLVDDEAENQDDSGDANAFQTETDRKTVLINEDSDARAQEDDDQDSGIISHSSVARTTRSKTRQPAPYGRPDHRETRTSKQPLLQQSTPCPLPAQPSPDPPLNSTTPDRPAAPSQSPLINTITTPILGTPGSSGTSSHFVLPPPLPHPGLPQNEREWEKWLNQIDYTHYHCSCPEDGCPGRVTRHRSEGLPKYLIEKSSTRKFRINWELAGLCDTTKCLPPKLVSPCYIKRQILNIYKEKGSWDDLEKLKGWWSPGHEKVAASEHRLQELRYCEKLNRVIWLTWTMDIDLISLEIPQRSYDHIASFLVSEWARWYVLADTAEKNRTAVCFRGVR</sequence>
<feature type="compositionally biased region" description="Polar residues" evidence="2">
    <location>
        <begin position="220"/>
        <end position="254"/>
    </location>
</feature>
<feature type="compositionally biased region" description="Pro residues" evidence="2">
    <location>
        <begin position="208"/>
        <end position="219"/>
    </location>
</feature>
<evidence type="ECO:0000313" key="4">
    <source>
        <dbReference type="Proteomes" id="UP001329825"/>
    </source>
</evidence>
<evidence type="ECO:0000313" key="3">
    <source>
        <dbReference type="EMBL" id="WRT63920.1"/>
    </source>
</evidence>
<dbReference type="Proteomes" id="UP001329825">
    <property type="component" value="Chromosome 1"/>
</dbReference>
<dbReference type="EMBL" id="CP141881">
    <property type="protein sequence ID" value="WRT63920.1"/>
    <property type="molecule type" value="Genomic_DNA"/>
</dbReference>
<feature type="region of interest" description="Disordered" evidence="2">
    <location>
        <begin position="126"/>
        <end position="254"/>
    </location>
</feature>
<name>A0ABZ1CRW0_9TREE</name>
<keyword evidence="1" id="KW-0175">Coiled coil</keyword>
<evidence type="ECO:0000256" key="1">
    <source>
        <dbReference type="SAM" id="Coils"/>
    </source>
</evidence>
<reference evidence="3 4" key="1">
    <citation type="submission" date="2024-01" db="EMBL/GenBank/DDBJ databases">
        <title>Comparative genomics of Cryptococcus and Kwoniella reveals pathogenesis evolution and contrasting modes of karyotype evolution via chromosome fusion or intercentromeric recombination.</title>
        <authorList>
            <person name="Coelho M.A."/>
            <person name="David-Palma M."/>
            <person name="Shea T."/>
            <person name="Bowers K."/>
            <person name="McGinley-Smith S."/>
            <person name="Mohammad A.W."/>
            <person name="Gnirke A."/>
            <person name="Yurkov A.M."/>
            <person name="Nowrousian M."/>
            <person name="Sun S."/>
            <person name="Cuomo C.A."/>
            <person name="Heitman J."/>
        </authorList>
    </citation>
    <scope>NUCLEOTIDE SEQUENCE [LARGE SCALE GENOMIC DNA]</scope>
    <source>
        <strain evidence="3">CBS 11374</strain>
    </source>
</reference>
<feature type="compositionally biased region" description="Polar residues" evidence="2">
    <location>
        <begin position="197"/>
        <end position="206"/>
    </location>
</feature>
<protein>
    <recommendedName>
        <fullName evidence="5">Post-SET domain-containing protein</fullName>
    </recommendedName>
</protein>
<dbReference type="RefSeq" id="XP_062788660.1">
    <property type="nucleotide sequence ID" value="XM_062932609.1"/>
</dbReference>
<proteinExistence type="predicted"/>
<accession>A0ABZ1CRW0</accession>